<comment type="caution">
    <text evidence="1">The sequence shown here is derived from an EMBL/GenBank/DDBJ whole genome shotgun (WGS) entry which is preliminary data.</text>
</comment>
<evidence type="ECO:0000313" key="2">
    <source>
        <dbReference type="Proteomes" id="UP000838686"/>
    </source>
</evidence>
<protein>
    <submittedName>
        <fullName evidence="1">Uncharacterized protein</fullName>
    </submittedName>
</protein>
<reference evidence="1" key="1">
    <citation type="submission" date="2022-01" db="EMBL/GenBank/DDBJ databases">
        <authorList>
            <person name="Criscuolo A."/>
        </authorList>
    </citation>
    <scope>NUCLEOTIDE SEQUENCE</scope>
    <source>
        <strain evidence="1">CIP111893</strain>
    </source>
</reference>
<organism evidence="1 2">
    <name type="scientific">Paenibacillus plantiphilus</name>
    <dbReference type="NCBI Taxonomy" id="2905650"/>
    <lineage>
        <taxon>Bacteria</taxon>
        <taxon>Bacillati</taxon>
        <taxon>Bacillota</taxon>
        <taxon>Bacilli</taxon>
        <taxon>Bacillales</taxon>
        <taxon>Paenibacillaceae</taxon>
        <taxon>Paenibacillus</taxon>
    </lineage>
</organism>
<gene>
    <name evidence="1" type="ORF">PAECIP111893_01521</name>
</gene>
<evidence type="ECO:0000313" key="1">
    <source>
        <dbReference type="EMBL" id="CAH1200652.1"/>
    </source>
</evidence>
<sequence length="148" mass="17390">MQDFSCTKGILRFETQVRNEEASVAQVLSQKRYEKEIEYFYKLIVGNGDYYTLDTAIQLIRKNVTDQSKRMALERLIKLIDHSGGVWQAKKIYREGNADKFSKRLNQLRKLNINPVVLPPEWGVDRLENLHSRIVDYMKKREAEAPLE</sequence>
<accession>A0ABM9C146</accession>
<name>A0ABM9C146_9BACL</name>
<dbReference type="EMBL" id="CAKMMF010000006">
    <property type="protein sequence ID" value="CAH1200652.1"/>
    <property type="molecule type" value="Genomic_DNA"/>
</dbReference>
<keyword evidence="2" id="KW-1185">Reference proteome</keyword>
<proteinExistence type="predicted"/>
<dbReference type="Proteomes" id="UP000838686">
    <property type="component" value="Unassembled WGS sequence"/>
</dbReference>